<evidence type="ECO:0000313" key="2">
    <source>
        <dbReference type="Proteomes" id="UP001497680"/>
    </source>
</evidence>
<name>A0ACC0CIW9_9PEZI</name>
<accession>A0ACC0CIW9</accession>
<keyword evidence="2" id="KW-1185">Reference proteome</keyword>
<gene>
    <name evidence="1" type="ORF">F4821DRAFT_67707</name>
</gene>
<protein>
    <submittedName>
        <fullName evidence="1">Uncharacterized protein</fullName>
    </submittedName>
</protein>
<comment type="caution">
    <text evidence="1">The sequence shown here is derived from an EMBL/GenBank/DDBJ whole genome shotgun (WGS) entry which is preliminary data.</text>
</comment>
<proteinExistence type="predicted"/>
<sequence>MADFFETGIEPHPATFDEPETEAVSKFTSCAPHSMPRENATVNGRAASPSSGFTLASQSLQALFSRSSCRQPGGIDRPIRPKEGNGQENSAIIDRQGIFENAAQSDQTLNGCMPMGYLATERGISVNGCDACGVSTTHLLRLTEKALQWCPADDLYLETLLESGVIRPDAGRGGVMLRLCLWALRDYALAVVSSTGKSTKDGLGDCAIEPTEKCFQHQPATTMDDIPPTRSDSTSNGRSSLDRTEVSDTNSDGGYKARMDDQVIRCDQRRRGRWSEIDKNRLRVYMEEGKDLGWIAKKLGRSEDKVNEYGKKLKALQRRRSPRKARSKRTTGL</sequence>
<evidence type="ECO:0000313" key="1">
    <source>
        <dbReference type="EMBL" id="KAI6080270.1"/>
    </source>
</evidence>
<dbReference type="Proteomes" id="UP001497680">
    <property type="component" value="Unassembled WGS sequence"/>
</dbReference>
<dbReference type="EMBL" id="MU394460">
    <property type="protein sequence ID" value="KAI6080270.1"/>
    <property type="molecule type" value="Genomic_DNA"/>
</dbReference>
<reference evidence="1 2" key="1">
    <citation type="journal article" date="2022" name="New Phytol.">
        <title>Ecological generalism drives hyperdiversity of secondary metabolite gene clusters in xylarialean endophytes.</title>
        <authorList>
            <person name="Franco M.E.E."/>
            <person name="Wisecaver J.H."/>
            <person name="Arnold A.E."/>
            <person name="Ju Y.M."/>
            <person name="Slot J.C."/>
            <person name="Ahrendt S."/>
            <person name="Moore L.P."/>
            <person name="Eastman K.E."/>
            <person name="Scott K."/>
            <person name="Konkel Z."/>
            <person name="Mondo S.J."/>
            <person name="Kuo A."/>
            <person name="Hayes R.D."/>
            <person name="Haridas S."/>
            <person name="Andreopoulos B."/>
            <person name="Riley R."/>
            <person name="LaButti K."/>
            <person name="Pangilinan J."/>
            <person name="Lipzen A."/>
            <person name="Amirebrahimi M."/>
            <person name="Yan J."/>
            <person name="Adam C."/>
            <person name="Keymanesh K."/>
            <person name="Ng V."/>
            <person name="Louie K."/>
            <person name="Northen T."/>
            <person name="Drula E."/>
            <person name="Henrissat B."/>
            <person name="Hsieh H.M."/>
            <person name="Youens-Clark K."/>
            <person name="Lutzoni F."/>
            <person name="Miadlikowska J."/>
            <person name="Eastwood D.C."/>
            <person name="Hamelin R.C."/>
            <person name="Grigoriev I.V."/>
            <person name="U'Ren J.M."/>
        </authorList>
    </citation>
    <scope>NUCLEOTIDE SEQUENCE [LARGE SCALE GENOMIC DNA]</scope>
    <source>
        <strain evidence="1 2">ER1909</strain>
    </source>
</reference>
<organism evidence="1 2">
    <name type="scientific">Hypoxylon rubiginosum</name>
    <dbReference type="NCBI Taxonomy" id="110542"/>
    <lineage>
        <taxon>Eukaryota</taxon>
        <taxon>Fungi</taxon>
        <taxon>Dikarya</taxon>
        <taxon>Ascomycota</taxon>
        <taxon>Pezizomycotina</taxon>
        <taxon>Sordariomycetes</taxon>
        <taxon>Xylariomycetidae</taxon>
        <taxon>Xylariales</taxon>
        <taxon>Hypoxylaceae</taxon>
        <taxon>Hypoxylon</taxon>
    </lineage>
</organism>